<gene>
    <name evidence="7" type="ORF">GTK09_01840</name>
</gene>
<feature type="domain" description="Metallo-beta-lactamase" evidence="6">
    <location>
        <begin position="37"/>
        <end position="237"/>
    </location>
</feature>
<dbReference type="Proteomes" id="UP000469011">
    <property type="component" value="Unassembled WGS sequence"/>
</dbReference>
<sequence>MPEPFELFALRYANHGGRKQSDNFIGGDPHENGADLDYYVWVARRSDRLFVIDTGFGPEAAARRGRTLLRSPAEALHLLGIDAAAVDDVILTHLHYDHAGTPGDFPAARFHLQDGEMAFATGRCMCHAHLAAPFEVEDVVTMVRRVFSGQVIFHDGVETLCDGLSLHRVGGHSSGLQVVRVFTRRGWVVIASDASHLYANMGRGKPFPIVVDVAEMLDGFRRIRALADSDDHVIPGHDPLVMHLYPPVSPALEGIAVRLDMAQRQAPC</sequence>
<keyword evidence="8" id="KW-1185">Reference proteome</keyword>
<keyword evidence="4 7" id="KW-0378">Hydrolase</keyword>
<evidence type="ECO:0000256" key="2">
    <source>
        <dbReference type="ARBA" id="ARBA00007749"/>
    </source>
</evidence>
<dbReference type="SMART" id="SM00849">
    <property type="entry name" value="Lactamase_B"/>
    <property type="match status" value="1"/>
</dbReference>
<keyword evidence="5" id="KW-0862">Zinc</keyword>
<organism evidence="7 8">
    <name type="scientific">Jiella pacifica</name>
    <dbReference type="NCBI Taxonomy" id="2696469"/>
    <lineage>
        <taxon>Bacteria</taxon>
        <taxon>Pseudomonadati</taxon>
        <taxon>Pseudomonadota</taxon>
        <taxon>Alphaproteobacteria</taxon>
        <taxon>Hyphomicrobiales</taxon>
        <taxon>Aurantimonadaceae</taxon>
        <taxon>Jiella</taxon>
    </lineage>
</organism>
<dbReference type="GO" id="GO:0016787">
    <property type="term" value="F:hydrolase activity"/>
    <property type="evidence" value="ECO:0007669"/>
    <property type="project" value="UniProtKB-KW"/>
</dbReference>
<comment type="caution">
    <text evidence="7">The sequence shown here is derived from an EMBL/GenBank/DDBJ whole genome shotgun (WGS) entry which is preliminary data.</text>
</comment>
<dbReference type="PANTHER" id="PTHR42978">
    <property type="entry name" value="QUORUM-QUENCHING LACTONASE YTNP-RELATED-RELATED"/>
    <property type="match status" value="1"/>
</dbReference>
<dbReference type="GO" id="GO:0046872">
    <property type="term" value="F:metal ion binding"/>
    <property type="evidence" value="ECO:0007669"/>
    <property type="project" value="UniProtKB-KW"/>
</dbReference>
<keyword evidence="3" id="KW-0479">Metal-binding</keyword>
<comment type="similarity">
    <text evidence="2">Belongs to the metallo-beta-lactamase superfamily.</text>
</comment>
<dbReference type="SUPFAM" id="SSF56281">
    <property type="entry name" value="Metallo-hydrolase/oxidoreductase"/>
    <property type="match status" value="1"/>
</dbReference>
<protein>
    <submittedName>
        <fullName evidence="7">MBL fold metallo-hydrolase</fullName>
    </submittedName>
</protein>
<reference evidence="7 8" key="1">
    <citation type="submission" date="2020-01" db="EMBL/GenBank/DDBJ databases">
        <title>Jiella pacifica sp. nov.</title>
        <authorList>
            <person name="Xue Z."/>
            <person name="Zhu S."/>
            <person name="Chen J."/>
            <person name="Yang J."/>
        </authorList>
    </citation>
    <scope>NUCLEOTIDE SEQUENCE [LARGE SCALE GENOMIC DNA]</scope>
    <source>
        <strain evidence="7 8">40Bstr34</strain>
    </source>
</reference>
<evidence type="ECO:0000256" key="5">
    <source>
        <dbReference type="ARBA" id="ARBA00022833"/>
    </source>
</evidence>
<accession>A0A6N9SVR9</accession>
<evidence type="ECO:0000256" key="4">
    <source>
        <dbReference type="ARBA" id="ARBA00022801"/>
    </source>
</evidence>
<dbReference type="CDD" id="cd07729">
    <property type="entry name" value="AHL_lactonase_MBL-fold"/>
    <property type="match status" value="1"/>
</dbReference>
<evidence type="ECO:0000256" key="1">
    <source>
        <dbReference type="ARBA" id="ARBA00001947"/>
    </source>
</evidence>
<proteinExistence type="inferred from homology"/>
<name>A0A6N9SVR9_9HYPH</name>
<dbReference type="InterPro" id="IPR036866">
    <property type="entry name" value="RibonucZ/Hydroxyglut_hydro"/>
</dbReference>
<dbReference type="Gene3D" id="3.60.15.10">
    <property type="entry name" value="Ribonuclease Z/Hydroxyacylglutathione hydrolase-like"/>
    <property type="match status" value="1"/>
</dbReference>
<dbReference type="InterPro" id="IPR051013">
    <property type="entry name" value="MBL_superfamily_lactonases"/>
</dbReference>
<evidence type="ECO:0000313" key="8">
    <source>
        <dbReference type="Proteomes" id="UP000469011"/>
    </source>
</evidence>
<evidence type="ECO:0000259" key="6">
    <source>
        <dbReference type="SMART" id="SM00849"/>
    </source>
</evidence>
<dbReference type="Pfam" id="PF00753">
    <property type="entry name" value="Lactamase_B"/>
    <property type="match status" value="1"/>
</dbReference>
<comment type="cofactor">
    <cofactor evidence="1">
        <name>Zn(2+)</name>
        <dbReference type="ChEBI" id="CHEBI:29105"/>
    </cofactor>
</comment>
<dbReference type="PANTHER" id="PTHR42978:SF7">
    <property type="entry name" value="METALLO-HYDROLASE RV2300C-RELATED"/>
    <property type="match status" value="1"/>
</dbReference>
<dbReference type="AlphaFoldDB" id="A0A6N9SVR9"/>
<dbReference type="InterPro" id="IPR001279">
    <property type="entry name" value="Metallo-B-lactamas"/>
</dbReference>
<dbReference type="RefSeq" id="WP_203560841.1">
    <property type="nucleotide sequence ID" value="NZ_JAAAMG010000001.1"/>
</dbReference>
<dbReference type="EMBL" id="JAAAMG010000001">
    <property type="protein sequence ID" value="NDW03157.1"/>
    <property type="molecule type" value="Genomic_DNA"/>
</dbReference>
<evidence type="ECO:0000256" key="3">
    <source>
        <dbReference type="ARBA" id="ARBA00022723"/>
    </source>
</evidence>
<evidence type="ECO:0000313" key="7">
    <source>
        <dbReference type="EMBL" id="NDW03157.1"/>
    </source>
</evidence>